<protein>
    <submittedName>
        <fullName evidence="2">Unannotated protein</fullName>
    </submittedName>
</protein>
<accession>A0A6J7JGK3</accession>
<evidence type="ECO:0000256" key="1">
    <source>
        <dbReference type="SAM" id="MobiDB-lite"/>
    </source>
</evidence>
<dbReference type="AlphaFoldDB" id="A0A6J7JGK3"/>
<reference evidence="2" key="1">
    <citation type="submission" date="2020-05" db="EMBL/GenBank/DDBJ databases">
        <authorList>
            <person name="Chiriac C."/>
            <person name="Salcher M."/>
            <person name="Ghai R."/>
            <person name="Kavagutti S V."/>
        </authorList>
    </citation>
    <scope>NUCLEOTIDE SEQUENCE</scope>
</reference>
<proteinExistence type="predicted"/>
<evidence type="ECO:0000313" key="2">
    <source>
        <dbReference type="EMBL" id="CAB4941744.1"/>
    </source>
</evidence>
<gene>
    <name evidence="2" type="ORF">UFOPK3564_03001</name>
</gene>
<sequence>MLDHDALVRRIARHEFPDPRVVPVRDRDGRPAGGLRATDTGVRGDDPAELRRVEQLVRGAHDAGARGR</sequence>
<organism evidence="2">
    <name type="scientific">freshwater metagenome</name>
    <dbReference type="NCBI Taxonomy" id="449393"/>
    <lineage>
        <taxon>unclassified sequences</taxon>
        <taxon>metagenomes</taxon>
        <taxon>ecological metagenomes</taxon>
    </lineage>
</organism>
<dbReference type="EMBL" id="CAFBMK010000251">
    <property type="protein sequence ID" value="CAB4941744.1"/>
    <property type="molecule type" value="Genomic_DNA"/>
</dbReference>
<name>A0A6J7JGK3_9ZZZZ</name>
<feature type="region of interest" description="Disordered" evidence="1">
    <location>
        <begin position="22"/>
        <end position="45"/>
    </location>
</feature>